<feature type="domain" description="N-acetyltransferase" evidence="1">
    <location>
        <begin position="2"/>
        <end position="148"/>
    </location>
</feature>
<dbReference type="PROSITE" id="PS51186">
    <property type="entry name" value="GNAT"/>
    <property type="match status" value="1"/>
</dbReference>
<proteinExistence type="predicted"/>
<keyword evidence="2" id="KW-0808">Transferase</keyword>
<dbReference type="Proteomes" id="UP000528964">
    <property type="component" value="Unassembled WGS sequence"/>
</dbReference>
<dbReference type="Gene3D" id="3.40.630.30">
    <property type="match status" value="1"/>
</dbReference>
<accession>A0A7W6D293</accession>
<dbReference type="InterPro" id="IPR000182">
    <property type="entry name" value="GNAT_dom"/>
</dbReference>
<dbReference type="InterPro" id="IPR016181">
    <property type="entry name" value="Acyl_CoA_acyltransferase"/>
</dbReference>
<organism evidence="2 3">
    <name type="scientific">Hansschlegelia beijingensis</name>
    <dbReference type="NCBI Taxonomy" id="1133344"/>
    <lineage>
        <taxon>Bacteria</taxon>
        <taxon>Pseudomonadati</taxon>
        <taxon>Pseudomonadota</taxon>
        <taxon>Alphaproteobacteria</taxon>
        <taxon>Hyphomicrobiales</taxon>
        <taxon>Methylopilaceae</taxon>
        <taxon>Hansschlegelia</taxon>
    </lineage>
</organism>
<evidence type="ECO:0000259" key="1">
    <source>
        <dbReference type="PROSITE" id="PS51186"/>
    </source>
</evidence>
<dbReference type="RefSeq" id="WP_183396571.1">
    <property type="nucleotide sequence ID" value="NZ_JACIDR010000007.1"/>
</dbReference>
<comment type="caution">
    <text evidence="2">The sequence shown here is derived from an EMBL/GenBank/DDBJ whole genome shotgun (WGS) entry which is preliminary data.</text>
</comment>
<dbReference type="CDD" id="cd04301">
    <property type="entry name" value="NAT_SF"/>
    <property type="match status" value="1"/>
</dbReference>
<keyword evidence="3" id="KW-1185">Reference proteome</keyword>
<name>A0A7W6D293_9HYPH</name>
<reference evidence="2 3" key="1">
    <citation type="submission" date="2020-08" db="EMBL/GenBank/DDBJ databases">
        <title>Genomic Encyclopedia of Type Strains, Phase IV (KMG-IV): sequencing the most valuable type-strain genomes for metagenomic binning, comparative biology and taxonomic classification.</title>
        <authorList>
            <person name="Goeker M."/>
        </authorList>
    </citation>
    <scope>NUCLEOTIDE SEQUENCE [LARGE SCALE GENOMIC DNA]</scope>
    <source>
        <strain evidence="2 3">DSM 25481</strain>
    </source>
</reference>
<dbReference type="Pfam" id="PF00583">
    <property type="entry name" value="Acetyltransf_1"/>
    <property type="match status" value="1"/>
</dbReference>
<dbReference type="EMBL" id="JACIDR010000007">
    <property type="protein sequence ID" value="MBB3974722.1"/>
    <property type="molecule type" value="Genomic_DNA"/>
</dbReference>
<evidence type="ECO:0000313" key="3">
    <source>
        <dbReference type="Proteomes" id="UP000528964"/>
    </source>
</evidence>
<dbReference type="GO" id="GO:0016747">
    <property type="term" value="F:acyltransferase activity, transferring groups other than amino-acyl groups"/>
    <property type="evidence" value="ECO:0007669"/>
    <property type="project" value="InterPro"/>
</dbReference>
<gene>
    <name evidence="2" type="ORF">GGR24_003409</name>
</gene>
<dbReference type="SUPFAM" id="SSF55729">
    <property type="entry name" value="Acyl-CoA N-acyltransferases (Nat)"/>
    <property type="match status" value="1"/>
</dbReference>
<dbReference type="AlphaFoldDB" id="A0A7W6D293"/>
<sequence length="181" mass="19214">MILIRDEAPADAGAREALLDRAFGPARFMKTCERLRERRLPAQGLSFAAEDADGRLLGTLRFWHVALGGRPGLMLGPLAVDEAARGLGLGSALMAAGLERARQLGHEAVMLVGDAAYYGRFGFSADRTGRLTLPGWVDRARFLALELADGALAGAEGPVRPTGAIALPFGEAPRLQPRRAA</sequence>
<evidence type="ECO:0000313" key="2">
    <source>
        <dbReference type="EMBL" id="MBB3974722.1"/>
    </source>
</evidence>
<protein>
    <submittedName>
        <fullName evidence="2">Putative N-acetyltransferase YhbS</fullName>
    </submittedName>
</protein>